<name>A0ABR1KWS9_9PEZI</name>
<dbReference type="Proteomes" id="UP001363622">
    <property type="component" value="Unassembled WGS sequence"/>
</dbReference>
<evidence type="ECO:0000313" key="2">
    <source>
        <dbReference type="EMBL" id="KAK7523328.1"/>
    </source>
</evidence>
<feature type="region of interest" description="Disordered" evidence="1">
    <location>
        <begin position="1"/>
        <end position="40"/>
    </location>
</feature>
<sequence>MQARTDRRTDKQTQSFGWMRSGTGRDETQTTDGQMAGRGGERGRMYHARCCCARARRHDTRPSCSLPIFVSFHGFRLSGRFGACLLACTTDALLASLPNITNTSTTYASASSLPSYMSVHLACFHIFPLSDLFFPSTCTVITTSLLFSLHHLLSTRVFPYLPTHLSTSFHHLSGTRKPEAARRGEQLGWAGLGWTGLAKKQLSRRVTCFSLFSFPSGSRFVFLSVQCLVSFSASSSSSSSSSSSPSLDSI</sequence>
<proteinExistence type="predicted"/>
<comment type="caution">
    <text evidence="2">The sequence shown here is derived from an EMBL/GenBank/DDBJ whole genome shotgun (WGS) entry which is preliminary data.</text>
</comment>
<gene>
    <name evidence="2" type="ORF">IWZ03DRAFT_1390</name>
</gene>
<evidence type="ECO:0000313" key="3">
    <source>
        <dbReference type="Proteomes" id="UP001363622"/>
    </source>
</evidence>
<reference evidence="2 3" key="1">
    <citation type="submission" date="2024-04" db="EMBL/GenBank/DDBJ databases">
        <title>Phyllosticta paracitricarpa is synonymous to the EU quarantine fungus P. citricarpa based on phylogenomic analyses.</title>
        <authorList>
            <consortium name="Lawrence Berkeley National Laboratory"/>
            <person name="Van Ingen-Buijs V.A."/>
            <person name="Van Westerhoven A.C."/>
            <person name="Haridas S."/>
            <person name="Skiadas P."/>
            <person name="Martin F."/>
            <person name="Groenewald J.Z."/>
            <person name="Crous P.W."/>
            <person name="Seidl M.F."/>
        </authorList>
    </citation>
    <scope>NUCLEOTIDE SEQUENCE [LARGE SCALE GENOMIC DNA]</scope>
    <source>
        <strain evidence="2 3">CBS 123371</strain>
    </source>
</reference>
<dbReference type="EMBL" id="JBBPHU010000001">
    <property type="protein sequence ID" value="KAK7523328.1"/>
    <property type="molecule type" value="Genomic_DNA"/>
</dbReference>
<protein>
    <submittedName>
        <fullName evidence="2">Uncharacterized protein</fullName>
    </submittedName>
</protein>
<accession>A0ABR1KWS9</accession>
<evidence type="ECO:0000256" key="1">
    <source>
        <dbReference type="SAM" id="MobiDB-lite"/>
    </source>
</evidence>
<feature type="compositionally biased region" description="Basic and acidic residues" evidence="1">
    <location>
        <begin position="1"/>
        <end position="11"/>
    </location>
</feature>
<organism evidence="2 3">
    <name type="scientific">Phyllosticta citriasiana</name>
    <dbReference type="NCBI Taxonomy" id="595635"/>
    <lineage>
        <taxon>Eukaryota</taxon>
        <taxon>Fungi</taxon>
        <taxon>Dikarya</taxon>
        <taxon>Ascomycota</taxon>
        <taxon>Pezizomycotina</taxon>
        <taxon>Dothideomycetes</taxon>
        <taxon>Dothideomycetes incertae sedis</taxon>
        <taxon>Botryosphaeriales</taxon>
        <taxon>Phyllostictaceae</taxon>
        <taxon>Phyllosticta</taxon>
    </lineage>
</organism>
<keyword evidence="3" id="KW-1185">Reference proteome</keyword>